<dbReference type="EMBL" id="WPIN01000012">
    <property type="protein sequence ID" value="MVM33701.1"/>
    <property type="molecule type" value="Genomic_DNA"/>
</dbReference>
<reference evidence="2 3" key="1">
    <citation type="submission" date="2019-12" db="EMBL/GenBank/DDBJ databases">
        <title>Spirosoma sp. HMF4905 genome sequencing and assembly.</title>
        <authorList>
            <person name="Kang H."/>
            <person name="Cha I."/>
            <person name="Kim H."/>
            <person name="Joh K."/>
        </authorList>
    </citation>
    <scope>NUCLEOTIDE SEQUENCE [LARGE SCALE GENOMIC DNA]</scope>
    <source>
        <strain evidence="2 3">HMF4905</strain>
    </source>
</reference>
<evidence type="ECO:0000313" key="3">
    <source>
        <dbReference type="Proteomes" id="UP000436006"/>
    </source>
</evidence>
<evidence type="ECO:0000259" key="1">
    <source>
        <dbReference type="Pfam" id="PF09699"/>
    </source>
</evidence>
<proteinExistence type="predicted"/>
<accession>A0A7K1SIQ4</accession>
<comment type="caution">
    <text evidence="2">The sequence shown here is derived from an EMBL/GenBank/DDBJ whole genome shotgun (WGS) entry which is preliminary data.</text>
</comment>
<feature type="domain" description="Doubled CXXCH motif" evidence="1">
    <location>
        <begin position="2"/>
        <end position="29"/>
    </location>
</feature>
<dbReference type="InterPro" id="IPR010177">
    <property type="entry name" value="Paired_CXXCH_1"/>
</dbReference>
<evidence type="ECO:0000313" key="2">
    <source>
        <dbReference type="EMBL" id="MVM33701.1"/>
    </source>
</evidence>
<protein>
    <recommendedName>
        <fullName evidence="1">Doubled CXXCH motif domain-containing protein</fullName>
    </recommendedName>
</protein>
<name>A0A7K1SIQ4_9BACT</name>
<dbReference type="Proteomes" id="UP000436006">
    <property type="component" value="Unassembled WGS sequence"/>
</dbReference>
<dbReference type="AlphaFoldDB" id="A0A7K1SIQ4"/>
<organism evidence="2 3">
    <name type="scientific">Spirosoma arboris</name>
    <dbReference type="NCBI Taxonomy" id="2682092"/>
    <lineage>
        <taxon>Bacteria</taxon>
        <taxon>Pseudomonadati</taxon>
        <taxon>Bacteroidota</taxon>
        <taxon>Cytophagia</taxon>
        <taxon>Cytophagales</taxon>
        <taxon>Cytophagaceae</taxon>
        <taxon>Spirosoma</taxon>
    </lineage>
</organism>
<keyword evidence="3" id="KW-1185">Reference proteome</keyword>
<sequence>MAARKCRVCHRPHSRNKQQFLPRSEGEQCRILRPE</sequence>
<gene>
    <name evidence="2" type="ORF">GO755_26920</name>
</gene>
<dbReference type="Pfam" id="PF09699">
    <property type="entry name" value="Paired_CXXCH_1"/>
    <property type="match status" value="1"/>
</dbReference>
<dbReference type="RefSeq" id="WP_157588526.1">
    <property type="nucleotide sequence ID" value="NZ_WPIN01000012.1"/>
</dbReference>